<reference evidence="2 3" key="1">
    <citation type="submission" date="2024-01" db="EMBL/GenBank/DDBJ databases">
        <title>The complete chloroplast genome sequence of Lithospermum erythrorhizon: insights into the phylogenetic relationship among Boraginaceae species and the maternal lineages of purple gromwells.</title>
        <authorList>
            <person name="Okada T."/>
            <person name="Watanabe K."/>
        </authorList>
    </citation>
    <scope>NUCLEOTIDE SEQUENCE [LARGE SCALE GENOMIC DNA]</scope>
</reference>
<proteinExistence type="predicted"/>
<evidence type="ECO:0000259" key="1">
    <source>
        <dbReference type="Pfam" id="PF13966"/>
    </source>
</evidence>
<gene>
    <name evidence="2" type="ORF">LIER_19617</name>
</gene>
<feature type="domain" description="Reverse transcriptase zinc-binding" evidence="1">
    <location>
        <begin position="15"/>
        <end position="87"/>
    </location>
</feature>
<sequence length="192" mass="22222">MKRNGELRGDVCSTGSTVNPCWKNIWGLKVSPRVKSFIWKCVNNILPTKDRLRRRGVLVNSNYVLCKNASENLLHLFLHCPFSCRMWFSTPLNMCTTGYPWASFKEWWAHMSTQFHTLGCPENLDSVACVLWYLWKYRNGVVFGDEVLDGEKIWQTGYLLDANYKSACSKPQTSTLQQQGRTSESWLKPIQE</sequence>
<keyword evidence="3" id="KW-1185">Reference proteome</keyword>
<evidence type="ECO:0000313" key="2">
    <source>
        <dbReference type="EMBL" id="GAA0163845.1"/>
    </source>
</evidence>
<dbReference type="Pfam" id="PF13966">
    <property type="entry name" value="zf-RVT"/>
    <property type="match status" value="1"/>
</dbReference>
<organism evidence="2 3">
    <name type="scientific">Lithospermum erythrorhizon</name>
    <name type="common">Purple gromwell</name>
    <name type="synonym">Lithospermum officinale var. erythrorhizon</name>
    <dbReference type="NCBI Taxonomy" id="34254"/>
    <lineage>
        <taxon>Eukaryota</taxon>
        <taxon>Viridiplantae</taxon>
        <taxon>Streptophyta</taxon>
        <taxon>Embryophyta</taxon>
        <taxon>Tracheophyta</taxon>
        <taxon>Spermatophyta</taxon>
        <taxon>Magnoliopsida</taxon>
        <taxon>eudicotyledons</taxon>
        <taxon>Gunneridae</taxon>
        <taxon>Pentapetalae</taxon>
        <taxon>asterids</taxon>
        <taxon>lamiids</taxon>
        <taxon>Boraginales</taxon>
        <taxon>Boraginaceae</taxon>
        <taxon>Boraginoideae</taxon>
        <taxon>Lithospermeae</taxon>
        <taxon>Lithospermum</taxon>
    </lineage>
</organism>
<dbReference type="AlphaFoldDB" id="A0AAV3QJZ1"/>
<comment type="caution">
    <text evidence="2">The sequence shown here is derived from an EMBL/GenBank/DDBJ whole genome shotgun (WGS) entry which is preliminary data.</text>
</comment>
<evidence type="ECO:0000313" key="3">
    <source>
        <dbReference type="Proteomes" id="UP001454036"/>
    </source>
</evidence>
<dbReference type="Proteomes" id="UP001454036">
    <property type="component" value="Unassembled WGS sequence"/>
</dbReference>
<dbReference type="InterPro" id="IPR026960">
    <property type="entry name" value="RVT-Znf"/>
</dbReference>
<protein>
    <recommendedName>
        <fullName evidence="1">Reverse transcriptase zinc-binding domain-containing protein</fullName>
    </recommendedName>
</protein>
<accession>A0AAV3QJZ1</accession>
<name>A0AAV3QJZ1_LITER</name>
<dbReference type="EMBL" id="BAABME010004869">
    <property type="protein sequence ID" value="GAA0163845.1"/>
    <property type="molecule type" value="Genomic_DNA"/>
</dbReference>